<sequence length="171" mass="18529">TPGEVRELQVSLVEAARRRAKTAELSSDYREEEAAKTAAERDREAAEKKAQRYRELAAGIPARLGEILREAGAPGLTVIDGRLHALTNGGDPKDFENRCSTGERVVLALDVAATAYEGKVLPLDGAFWTSLDPTHREAFARLAEERGLYVLTEEPTGGELRVEQVGNGASL</sequence>
<name>A0A0F9KJX6_9ZZZZ</name>
<evidence type="ECO:0000256" key="1">
    <source>
        <dbReference type="SAM" id="MobiDB-lite"/>
    </source>
</evidence>
<dbReference type="EMBL" id="LAZR01009039">
    <property type="protein sequence ID" value="KKM75061.1"/>
    <property type="molecule type" value="Genomic_DNA"/>
</dbReference>
<accession>A0A0F9KJX6</accession>
<organism evidence="2">
    <name type="scientific">marine sediment metagenome</name>
    <dbReference type="NCBI Taxonomy" id="412755"/>
    <lineage>
        <taxon>unclassified sequences</taxon>
        <taxon>metagenomes</taxon>
        <taxon>ecological metagenomes</taxon>
    </lineage>
</organism>
<feature type="compositionally biased region" description="Basic and acidic residues" evidence="1">
    <location>
        <begin position="27"/>
        <end position="46"/>
    </location>
</feature>
<proteinExistence type="predicted"/>
<comment type="caution">
    <text evidence="2">The sequence shown here is derived from an EMBL/GenBank/DDBJ whole genome shotgun (WGS) entry which is preliminary data.</text>
</comment>
<feature type="region of interest" description="Disordered" evidence="1">
    <location>
        <begin position="22"/>
        <end position="46"/>
    </location>
</feature>
<protein>
    <submittedName>
        <fullName evidence="2">Uncharacterized protein</fullName>
    </submittedName>
</protein>
<reference evidence="2" key="1">
    <citation type="journal article" date="2015" name="Nature">
        <title>Complex archaea that bridge the gap between prokaryotes and eukaryotes.</title>
        <authorList>
            <person name="Spang A."/>
            <person name="Saw J.H."/>
            <person name="Jorgensen S.L."/>
            <person name="Zaremba-Niedzwiedzka K."/>
            <person name="Martijn J."/>
            <person name="Lind A.E."/>
            <person name="van Eijk R."/>
            <person name="Schleper C."/>
            <person name="Guy L."/>
            <person name="Ettema T.J."/>
        </authorList>
    </citation>
    <scope>NUCLEOTIDE SEQUENCE</scope>
</reference>
<feature type="non-terminal residue" evidence="2">
    <location>
        <position position="1"/>
    </location>
</feature>
<dbReference type="AlphaFoldDB" id="A0A0F9KJX6"/>
<gene>
    <name evidence="2" type="ORF">LCGC14_1393970</name>
</gene>
<evidence type="ECO:0000313" key="2">
    <source>
        <dbReference type="EMBL" id="KKM75061.1"/>
    </source>
</evidence>